<gene>
    <name evidence="1" type="ORF">E2C01_049911</name>
</gene>
<evidence type="ECO:0000313" key="1">
    <source>
        <dbReference type="EMBL" id="MPC55963.1"/>
    </source>
</evidence>
<evidence type="ECO:0000313" key="2">
    <source>
        <dbReference type="Proteomes" id="UP000324222"/>
    </source>
</evidence>
<reference evidence="1 2" key="1">
    <citation type="submission" date="2019-05" db="EMBL/GenBank/DDBJ databases">
        <title>Another draft genome of Portunus trituberculatus and its Hox gene families provides insights of decapod evolution.</title>
        <authorList>
            <person name="Jeong J.-H."/>
            <person name="Song I."/>
            <person name="Kim S."/>
            <person name="Choi T."/>
            <person name="Kim D."/>
            <person name="Ryu S."/>
            <person name="Kim W."/>
        </authorList>
    </citation>
    <scope>NUCLEOTIDE SEQUENCE [LARGE SCALE GENOMIC DNA]</scope>
    <source>
        <tissue evidence="1">Muscle</tissue>
    </source>
</reference>
<accession>A0A5B7GF47</accession>
<dbReference type="EMBL" id="VSRR010013584">
    <property type="protein sequence ID" value="MPC55963.1"/>
    <property type="molecule type" value="Genomic_DNA"/>
</dbReference>
<name>A0A5B7GF47_PORTR</name>
<protein>
    <submittedName>
        <fullName evidence="1">Uncharacterized protein</fullName>
    </submittedName>
</protein>
<proteinExistence type="predicted"/>
<dbReference type="AlphaFoldDB" id="A0A5B7GF47"/>
<organism evidence="1 2">
    <name type="scientific">Portunus trituberculatus</name>
    <name type="common">Swimming crab</name>
    <name type="synonym">Neptunus trituberculatus</name>
    <dbReference type="NCBI Taxonomy" id="210409"/>
    <lineage>
        <taxon>Eukaryota</taxon>
        <taxon>Metazoa</taxon>
        <taxon>Ecdysozoa</taxon>
        <taxon>Arthropoda</taxon>
        <taxon>Crustacea</taxon>
        <taxon>Multicrustacea</taxon>
        <taxon>Malacostraca</taxon>
        <taxon>Eumalacostraca</taxon>
        <taxon>Eucarida</taxon>
        <taxon>Decapoda</taxon>
        <taxon>Pleocyemata</taxon>
        <taxon>Brachyura</taxon>
        <taxon>Eubrachyura</taxon>
        <taxon>Portunoidea</taxon>
        <taxon>Portunidae</taxon>
        <taxon>Portuninae</taxon>
        <taxon>Portunus</taxon>
    </lineage>
</organism>
<keyword evidence="2" id="KW-1185">Reference proteome</keyword>
<comment type="caution">
    <text evidence="1">The sequence shown here is derived from an EMBL/GenBank/DDBJ whole genome shotgun (WGS) entry which is preliminary data.</text>
</comment>
<dbReference type="Proteomes" id="UP000324222">
    <property type="component" value="Unassembled WGS sequence"/>
</dbReference>
<sequence>MFCKALSQAKAKLSCPLSSVHGPPEGTTTQGISQISATLFSAIRNKWDLWKCIVPKLVRGGGLVVFISYYLNVYIYGAAVVQWDRARFVSPRVLKRTGSNPGHGPRW</sequence>